<dbReference type="EMBL" id="CP078078">
    <property type="protein sequence ID" value="UPL17586.1"/>
    <property type="molecule type" value="Genomic_DNA"/>
</dbReference>
<reference evidence="10 11" key="1">
    <citation type="submission" date="2021-06" db="EMBL/GenBank/DDBJ databases">
        <title>Genome-based taxonomic framework of Microbacterium strains isolated from marine environment, the description of four new species and reclassification of four preexisting species.</title>
        <authorList>
            <person name="Lee S.D."/>
            <person name="Kim S.-M."/>
            <person name="Byeon Y.-S."/>
            <person name="Yang H.L."/>
            <person name="Kim I.S."/>
        </authorList>
    </citation>
    <scope>NUCLEOTIDE SEQUENCE [LARGE SCALE GENOMIC DNA]</scope>
    <source>
        <strain evidence="10 11">KSW4-10</strain>
    </source>
</reference>
<keyword evidence="11" id="KW-1185">Reference proteome</keyword>
<keyword evidence="2" id="KW-0813">Transport</keyword>
<evidence type="ECO:0000256" key="2">
    <source>
        <dbReference type="ARBA" id="ARBA00022448"/>
    </source>
</evidence>
<keyword evidence="4 8" id="KW-1133">Transmembrane helix</keyword>
<evidence type="ECO:0000259" key="9">
    <source>
        <dbReference type="Pfam" id="PF07885"/>
    </source>
</evidence>
<evidence type="ECO:0000313" key="10">
    <source>
        <dbReference type="EMBL" id="UPL17586.1"/>
    </source>
</evidence>
<sequence length="229" mass="25528">MDSSRSSFDRWDRFARVPLVFAGVIFIIGFSVFVIAPDLPPLVRTVTGNTTILTWFIFAVDYIVRVCLTRKGTRWRYVVRHPVELLAVLLPVFRAVRVVDLARQLPFFHARTGSVVRTELIIYSAAYSVTFVYFLALSTLSVERSAPDATIDSFGDAVWWAFVTLTTVGYGDMYPVTVAGRFFAVLLMLGGIVIIGITSGTVVSYITDRVREYALSSSSSDKADPDRSE</sequence>
<dbReference type="InterPro" id="IPR027359">
    <property type="entry name" value="Volt_channel_dom_sf"/>
</dbReference>
<dbReference type="InterPro" id="IPR013099">
    <property type="entry name" value="K_chnl_dom"/>
</dbReference>
<proteinExistence type="predicted"/>
<feature type="domain" description="Potassium channel" evidence="9">
    <location>
        <begin position="135"/>
        <end position="207"/>
    </location>
</feature>
<organism evidence="10 11">
    <name type="scientific">Microbacterium aurugineum</name>
    <dbReference type="NCBI Taxonomy" id="2851642"/>
    <lineage>
        <taxon>Bacteria</taxon>
        <taxon>Bacillati</taxon>
        <taxon>Actinomycetota</taxon>
        <taxon>Actinomycetes</taxon>
        <taxon>Micrococcales</taxon>
        <taxon>Microbacteriaceae</taxon>
        <taxon>Microbacterium</taxon>
    </lineage>
</organism>
<evidence type="ECO:0000256" key="7">
    <source>
        <dbReference type="ARBA" id="ARBA00023303"/>
    </source>
</evidence>
<comment type="subcellular location">
    <subcellularLocation>
        <location evidence="1">Membrane</location>
        <topology evidence="1">Multi-pass membrane protein</topology>
    </subcellularLocation>
</comment>
<dbReference type="Gene3D" id="1.10.287.70">
    <property type="match status" value="1"/>
</dbReference>
<keyword evidence="3 8" id="KW-0812">Transmembrane</keyword>
<feature type="transmembrane region" description="Helical" evidence="8">
    <location>
        <begin position="42"/>
        <end position="64"/>
    </location>
</feature>
<feature type="transmembrane region" description="Helical" evidence="8">
    <location>
        <begin position="183"/>
        <end position="206"/>
    </location>
</feature>
<accession>A0ABY4J0I3</accession>
<dbReference type="SUPFAM" id="SSF81324">
    <property type="entry name" value="Voltage-gated potassium channels"/>
    <property type="match status" value="1"/>
</dbReference>
<dbReference type="Pfam" id="PF07885">
    <property type="entry name" value="Ion_trans_2"/>
    <property type="match status" value="1"/>
</dbReference>
<name>A0ABY4J0I3_9MICO</name>
<gene>
    <name evidence="10" type="ORF">KV397_07380</name>
</gene>
<dbReference type="Gene3D" id="1.20.120.350">
    <property type="entry name" value="Voltage-gated potassium channels. Chain C"/>
    <property type="match status" value="1"/>
</dbReference>
<evidence type="ECO:0000256" key="8">
    <source>
        <dbReference type="SAM" id="Phobius"/>
    </source>
</evidence>
<dbReference type="GO" id="GO:0034220">
    <property type="term" value="P:monoatomic ion transmembrane transport"/>
    <property type="evidence" value="ECO:0007669"/>
    <property type="project" value="UniProtKB-KW"/>
</dbReference>
<evidence type="ECO:0000313" key="11">
    <source>
        <dbReference type="Proteomes" id="UP000830631"/>
    </source>
</evidence>
<dbReference type="Proteomes" id="UP000830631">
    <property type="component" value="Chromosome"/>
</dbReference>
<dbReference type="PRINTS" id="PR00169">
    <property type="entry name" value="KCHANNEL"/>
</dbReference>
<evidence type="ECO:0000256" key="5">
    <source>
        <dbReference type="ARBA" id="ARBA00023065"/>
    </source>
</evidence>
<evidence type="ECO:0000256" key="1">
    <source>
        <dbReference type="ARBA" id="ARBA00004141"/>
    </source>
</evidence>
<dbReference type="PANTHER" id="PTHR11537">
    <property type="entry name" value="VOLTAGE-GATED POTASSIUM CHANNEL"/>
    <property type="match status" value="1"/>
</dbReference>
<feature type="transmembrane region" description="Helical" evidence="8">
    <location>
        <begin position="14"/>
        <end position="36"/>
    </location>
</feature>
<dbReference type="RefSeq" id="WP_134353805.1">
    <property type="nucleotide sequence ID" value="NZ_CP078078.1"/>
</dbReference>
<keyword evidence="7 10" id="KW-0407">Ion channel</keyword>
<dbReference type="InterPro" id="IPR028325">
    <property type="entry name" value="VG_K_chnl"/>
</dbReference>
<feature type="transmembrane region" description="Helical" evidence="8">
    <location>
        <begin position="120"/>
        <end position="142"/>
    </location>
</feature>
<evidence type="ECO:0000256" key="3">
    <source>
        <dbReference type="ARBA" id="ARBA00022692"/>
    </source>
</evidence>
<evidence type="ECO:0000256" key="4">
    <source>
        <dbReference type="ARBA" id="ARBA00022989"/>
    </source>
</evidence>
<dbReference type="Gene3D" id="1.20.5.110">
    <property type="match status" value="1"/>
</dbReference>
<keyword evidence="5" id="KW-0406">Ion transport</keyword>
<keyword evidence="6 8" id="KW-0472">Membrane</keyword>
<dbReference type="PANTHER" id="PTHR11537:SF254">
    <property type="entry name" value="POTASSIUM VOLTAGE-GATED CHANNEL PROTEIN SHAB"/>
    <property type="match status" value="1"/>
</dbReference>
<protein>
    <submittedName>
        <fullName evidence="10">Potassium channel family protein</fullName>
    </submittedName>
</protein>
<feature type="transmembrane region" description="Helical" evidence="8">
    <location>
        <begin position="154"/>
        <end position="171"/>
    </location>
</feature>
<evidence type="ECO:0000256" key="6">
    <source>
        <dbReference type="ARBA" id="ARBA00023136"/>
    </source>
</evidence>